<dbReference type="Pfam" id="PF00395">
    <property type="entry name" value="SLH"/>
    <property type="match status" value="3"/>
</dbReference>
<dbReference type="PROSITE" id="PS51272">
    <property type="entry name" value="SLH"/>
    <property type="match status" value="3"/>
</dbReference>
<protein>
    <submittedName>
        <fullName evidence="4">S-layer protein</fullName>
    </submittedName>
</protein>
<dbReference type="EMBL" id="CP014672">
    <property type="protein sequence ID" value="ANW98568.1"/>
    <property type="molecule type" value="Genomic_DNA"/>
</dbReference>
<feature type="domain" description="SLH" evidence="3">
    <location>
        <begin position="373"/>
        <end position="436"/>
    </location>
</feature>
<dbReference type="Proteomes" id="UP000092971">
    <property type="component" value="Chromosome"/>
</dbReference>
<dbReference type="AlphaFoldDB" id="A0A1B1YCU0"/>
<evidence type="ECO:0000256" key="2">
    <source>
        <dbReference type="SAM" id="MobiDB-lite"/>
    </source>
</evidence>
<feature type="domain" description="SLH" evidence="3">
    <location>
        <begin position="438"/>
        <end position="501"/>
    </location>
</feature>
<dbReference type="PANTHER" id="PTHR43308">
    <property type="entry name" value="OUTER MEMBRANE PROTEIN ALPHA-RELATED"/>
    <property type="match status" value="1"/>
</dbReference>
<accession>A0A1B1YCU0</accession>
<feature type="domain" description="SLH" evidence="3">
    <location>
        <begin position="295"/>
        <end position="357"/>
    </location>
</feature>
<dbReference type="InterPro" id="IPR051465">
    <property type="entry name" value="Cell_Envelope_Struct_Comp"/>
</dbReference>
<gene>
    <name evidence="4" type="ORF">CSTERTH_05710</name>
</gene>
<evidence type="ECO:0000313" key="4">
    <source>
        <dbReference type="EMBL" id="ANW98568.1"/>
    </source>
</evidence>
<name>A0A1B1YCU0_THEST</name>
<keyword evidence="1" id="KW-0677">Repeat</keyword>
<dbReference type="InterPro" id="IPR001119">
    <property type="entry name" value="SLH_dom"/>
</dbReference>
<feature type="region of interest" description="Disordered" evidence="2">
    <location>
        <begin position="359"/>
        <end position="378"/>
    </location>
</feature>
<sequence length="510" mass="57449">MKLRDRKTAVISFILCAFILLSPTVSSAYVGSMGFEGGISAANPFEENTYTYREVCFLTGTPIILEGTMTVKKNVKNEKVTTTYKYNLENKEQNATITRTIVMETVKTTNENGQTTEKSSISKKPTEIVKVGSKIFELTNYEFTRSGITDARPAVYYNTGEYILRKTYRINSGGTITVEMTGSQYGYDQYWSSAKSANVDVAIAARPEIGGKTVAWGGQAKIFVSSVAKKGFEYVENQPYQISFEGGYVEKDYEESVLEYEAQLPEFDKDGKPTGVMKDYKERIGIESTPVLTRLQVPDLKHLAGYWAEEPVKVLFSLGIIPGIGEDFNPAKYITRKEFTVMVVRAIKDIPEDPDITKKQKTTARTTRNKTPEISPFRDVSTDDPFYEDIKKANSRGIIQGTGDAYFSPEKNITSAEAVTMLIRALGLESLAPYPYAVTPFVDNDEIPAYARNYVAVAYKIGLISGDSRGYFHPNRYMTYEDASVLLYKLIRYMGEELVKDYRERFLSYW</sequence>
<evidence type="ECO:0000313" key="5">
    <source>
        <dbReference type="Proteomes" id="UP000092971"/>
    </source>
</evidence>
<reference evidence="4 5" key="1">
    <citation type="submission" date="2016-02" db="EMBL/GenBank/DDBJ databases">
        <title>Comparison of Clostridium stercorarium subspecies using comparative genomics and transcriptomics.</title>
        <authorList>
            <person name="Schellenberg J."/>
            <person name="Thallinger G."/>
            <person name="Levin D.B."/>
            <person name="Zhang X."/>
            <person name="Alvare G."/>
            <person name="Fristensky B."/>
            <person name="Sparling R."/>
        </authorList>
    </citation>
    <scope>NUCLEOTIDE SEQUENCE [LARGE SCALE GENOMIC DNA]</scope>
    <source>
        <strain evidence="4 5">DSM 2910</strain>
    </source>
</reference>
<dbReference type="OrthoDB" id="2985276at2"/>
<dbReference type="RefSeq" id="WP_015358885.1">
    <property type="nucleotide sequence ID" value="NZ_CP014672.1"/>
</dbReference>
<evidence type="ECO:0000259" key="3">
    <source>
        <dbReference type="PROSITE" id="PS51272"/>
    </source>
</evidence>
<organism evidence="4 5">
    <name type="scientific">Thermoclostridium stercorarium subsp. thermolacticum DSM 2910</name>
    <dbReference type="NCBI Taxonomy" id="1121336"/>
    <lineage>
        <taxon>Bacteria</taxon>
        <taxon>Bacillati</taxon>
        <taxon>Bacillota</taxon>
        <taxon>Clostridia</taxon>
        <taxon>Eubacteriales</taxon>
        <taxon>Oscillospiraceae</taxon>
        <taxon>Thermoclostridium</taxon>
    </lineage>
</organism>
<evidence type="ECO:0000256" key="1">
    <source>
        <dbReference type="ARBA" id="ARBA00022737"/>
    </source>
</evidence>
<proteinExistence type="predicted"/>